<evidence type="ECO:0000313" key="2">
    <source>
        <dbReference type="Proteomes" id="UP000814033"/>
    </source>
</evidence>
<keyword evidence="2" id="KW-1185">Reference proteome</keyword>
<protein>
    <submittedName>
        <fullName evidence="1">Uncharacterized protein</fullName>
    </submittedName>
</protein>
<organism evidence="1 2">
    <name type="scientific">Auriscalpium vulgare</name>
    <dbReference type="NCBI Taxonomy" id="40419"/>
    <lineage>
        <taxon>Eukaryota</taxon>
        <taxon>Fungi</taxon>
        <taxon>Dikarya</taxon>
        <taxon>Basidiomycota</taxon>
        <taxon>Agaricomycotina</taxon>
        <taxon>Agaricomycetes</taxon>
        <taxon>Russulales</taxon>
        <taxon>Auriscalpiaceae</taxon>
        <taxon>Auriscalpium</taxon>
    </lineage>
</organism>
<reference evidence="1" key="1">
    <citation type="submission" date="2021-02" db="EMBL/GenBank/DDBJ databases">
        <authorList>
            <consortium name="DOE Joint Genome Institute"/>
            <person name="Ahrendt S."/>
            <person name="Looney B.P."/>
            <person name="Miyauchi S."/>
            <person name="Morin E."/>
            <person name="Drula E."/>
            <person name="Courty P.E."/>
            <person name="Chicoki N."/>
            <person name="Fauchery L."/>
            <person name="Kohler A."/>
            <person name="Kuo A."/>
            <person name="Labutti K."/>
            <person name="Pangilinan J."/>
            <person name="Lipzen A."/>
            <person name="Riley R."/>
            <person name="Andreopoulos W."/>
            <person name="He G."/>
            <person name="Johnson J."/>
            <person name="Barry K.W."/>
            <person name="Grigoriev I.V."/>
            <person name="Nagy L."/>
            <person name="Hibbett D."/>
            <person name="Henrissat B."/>
            <person name="Matheny P.B."/>
            <person name="Labbe J."/>
            <person name="Martin F."/>
        </authorList>
    </citation>
    <scope>NUCLEOTIDE SEQUENCE</scope>
    <source>
        <strain evidence="1">FP105234-sp</strain>
    </source>
</reference>
<sequence>MLGATVTDVLDYIYVDVFWHPTGQDIGHDVKVAAIYKGVIQFFPSCSVLAVSVLLQQRKSLESAARKPKDRPEPAPQSSLPPCCQLRAGRSHDRPDYRYTATHPKIAQCNTAIALRVSHFCRQRTIPDLNIKLARRLPEASPAHGVLLEFGYVGLTPARHLRPNVPSPVPPPYRCAAVDIPPPSTSLHAAQCLHRQSPDHFIHGQLWWTVEDDLKYRLPPGASKRTREPAGVLAYAPTPRR</sequence>
<evidence type="ECO:0000313" key="1">
    <source>
        <dbReference type="EMBL" id="KAI0043282.1"/>
    </source>
</evidence>
<dbReference type="Proteomes" id="UP000814033">
    <property type="component" value="Unassembled WGS sequence"/>
</dbReference>
<reference evidence="1" key="2">
    <citation type="journal article" date="2022" name="New Phytol.">
        <title>Evolutionary transition to the ectomycorrhizal habit in the genomes of a hyperdiverse lineage of mushroom-forming fungi.</title>
        <authorList>
            <person name="Looney B."/>
            <person name="Miyauchi S."/>
            <person name="Morin E."/>
            <person name="Drula E."/>
            <person name="Courty P.E."/>
            <person name="Kohler A."/>
            <person name="Kuo A."/>
            <person name="LaButti K."/>
            <person name="Pangilinan J."/>
            <person name="Lipzen A."/>
            <person name="Riley R."/>
            <person name="Andreopoulos W."/>
            <person name="He G."/>
            <person name="Johnson J."/>
            <person name="Nolan M."/>
            <person name="Tritt A."/>
            <person name="Barry K.W."/>
            <person name="Grigoriev I.V."/>
            <person name="Nagy L.G."/>
            <person name="Hibbett D."/>
            <person name="Henrissat B."/>
            <person name="Matheny P.B."/>
            <person name="Labbe J."/>
            <person name="Martin F.M."/>
        </authorList>
    </citation>
    <scope>NUCLEOTIDE SEQUENCE</scope>
    <source>
        <strain evidence="1">FP105234-sp</strain>
    </source>
</reference>
<name>A0ACB8RGZ7_9AGAM</name>
<accession>A0ACB8RGZ7</accession>
<proteinExistence type="predicted"/>
<comment type="caution">
    <text evidence="1">The sequence shown here is derived from an EMBL/GenBank/DDBJ whole genome shotgun (WGS) entry which is preliminary data.</text>
</comment>
<dbReference type="EMBL" id="MU276025">
    <property type="protein sequence ID" value="KAI0043282.1"/>
    <property type="molecule type" value="Genomic_DNA"/>
</dbReference>
<gene>
    <name evidence="1" type="ORF">FA95DRAFT_1609516</name>
</gene>